<name>A0A1V3BWM9_9ACTN</name>
<dbReference type="SUPFAM" id="SSF50129">
    <property type="entry name" value="GroES-like"/>
    <property type="match status" value="1"/>
</dbReference>
<protein>
    <submittedName>
        <fullName evidence="4">Alcohol dehydrogenase</fullName>
    </submittedName>
</protein>
<dbReference type="EMBL" id="MCOK01000001">
    <property type="protein sequence ID" value="OOC52885.1"/>
    <property type="molecule type" value="Genomic_DNA"/>
</dbReference>
<dbReference type="Proteomes" id="UP000189004">
    <property type="component" value="Unassembled WGS sequence"/>
</dbReference>
<keyword evidence="5" id="KW-1185">Reference proteome</keyword>
<evidence type="ECO:0000256" key="2">
    <source>
        <dbReference type="ARBA" id="ARBA00023002"/>
    </source>
</evidence>
<dbReference type="CDD" id="cd05289">
    <property type="entry name" value="MDR_like_2"/>
    <property type="match status" value="1"/>
</dbReference>
<evidence type="ECO:0000313" key="4">
    <source>
        <dbReference type="EMBL" id="OOC52885.1"/>
    </source>
</evidence>
<dbReference type="SUPFAM" id="SSF51735">
    <property type="entry name" value="NAD(P)-binding Rossmann-fold domains"/>
    <property type="match status" value="1"/>
</dbReference>
<dbReference type="GO" id="GO:0070402">
    <property type="term" value="F:NADPH binding"/>
    <property type="evidence" value="ECO:0007669"/>
    <property type="project" value="TreeGrafter"/>
</dbReference>
<dbReference type="RefSeq" id="WP_077689232.1">
    <property type="nucleotide sequence ID" value="NZ_MCOK01000001.1"/>
</dbReference>
<dbReference type="STRING" id="501010.NOSIN_02835"/>
<proteinExistence type="predicted"/>
<accession>A0A1V3BWM9</accession>
<dbReference type="AlphaFoldDB" id="A0A1V3BWM9"/>
<dbReference type="InterPro" id="IPR036291">
    <property type="entry name" value="NAD(P)-bd_dom_sf"/>
</dbReference>
<dbReference type="OrthoDB" id="2665481at2"/>
<evidence type="ECO:0000313" key="5">
    <source>
        <dbReference type="Proteomes" id="UP000189004"/>
    </source>
</evidence>
<dbReference type="Pfam" id="PF13602">
    <property type="entry name" value="ADH_zinc_N_2"/>
    <property type="match status" value="1"/>
</dbReference>
<evidence type="ECO:0000256" key="1">
    <source>
        <dbReference type="ARBA" id="ARBA00022857"/>
    </source>
</evidence>
<comment type="caution">
    <text evidence="4">The sequence shown here is derived from an EMBL/GenBank/DDBJ whole genome shotgun (WGS) entry which is preliminary data.</text>
</comment>
<keyword evidence="1" id="KW-0521">NADP</keyword>
<keyword evidence="2" id="KW-0560">Oxidoreductase</keyword>
<dbReference type="SMART" id="SM00829">
    <property type="entry name" value="PKS_ER"/>
    <property type="match status" value="1"/>
</dbReference>
<feature type="domain" description="Enoyl reductase (ER)" evidence="3">
    <location>
        <begin position="10"/>
        <end position="313"/>
    </location>
</feature>
<dbReference type="Pfam" id="PF08240">
    <property type="entry name" value="ADH_N"/>
    <property type="match status" value="1"/>
</dbReference>
<reference evidence="5" key="1">
    <citation type="submission" date="2016-08" db="EMBL/GenBank/DDBJ databases">
        <authorList>
            <person name="Tokovenko B."/>
            <person name="Kalinowski J."/>
        </authorList>
    </citation>
    <scope>NUCLEOTIDE SEQUENCE [LARGE SCALE GENOMIC DNA]</scope>
    <source>
        <strain evidence="5">UTMC102</strain>
    </source>
</reference>
<sequence length="315" mass="32872">MRVIGVDEFGGPEALRGFDVPERHAGPGEVRIRVRAAAVNPTDTLVRNGGRADAQREFPPPYVPGMDAAGVLDEVGPEVSGDLAVGDPVMAIVAPKASHGAYGESLVLPADSVVRAPAGVSTAAASTLPMNGLTARRALDMLNLEAGRTLAVTGAAGVLGGYVIQLAKAEGLRVVADAAPKDEVLVKELGADVVVARGDDVAQRVREVVPGGADALVDAAVQDELVLDAVRDGGGIATVRGYTGTDRARERGASFHPVMVVDYLRERDELDRLRRQVEEGVLTPRVARTLPAEQAAEAHRLLEAGGVRGRLVLEF</sequence>
<dbReference type="GO" id="GO:0016651">
    <property type="term" value="F:oxidoreductase activity, acting on NAD(P)H"/>
    <property type="evidence" value="ECO:0007669"/>
    <property type="project" value="TreeGrafter"/>
</dbReference>
<dbReference type="PANTHER" id="PTHR48106">
    <property type="entry name" value="QUINONE OXIDOREDUCTASE PIG3-RELATED"/>
    <property type="match status" value="1"/>
</dbReference>
<organism evidence="4 5">
    <name type="scientific">Nocardiopsis sinuspersici</name>
    <dbReference type="NCBI Taxonomy" id="501010"/>
    <lineage>
        <taxon>Bacteria</taxon>
        <taxon>Bacillati</taxon>
        <taxon>Actinomycetota</taxon>
        <taxon>Actinomycetes</taxon>
        <taxon>Streptosporangiales</taxon>
        <taxon>Nocardiopsidaceae</taxon>
        <taxon>Nocardiopsis</taxon>
    </lineage>
</organism>
<dbReference type="Gene3D" id="3.40.50.720">
    <property type="entry name" value="NAD(P)-binding Rossmann-like Domain"/>
    <property type="match status" value="1"/>
</dbReference>
<dbReference type="InterPro" id="IPR020843">
    <property type="entry name" value="ER"/>
</dbReference>
<dbReference type="InterPro" id="IPR011032">
    <property type="entry name" value="GroES-like_sf"/>
</dbReference>
<evidence type="ECO:0000259" key="3">
    <source>
        <dbReference type="SMART" id="SM00829"/>
    </source>
</evidence>
<gene>
    <name evidence="4" type="ORF">NOSIN_02835</name>
</gene>
<dbReference type="InterPro" id="IPR013154">
    <property type="entry name" value="ADH-like_N"/>
</dbReference>
<dbReference type="Gene3D" id="3.90.180.10">
    <property type="entry name" value="Medium-chain alcohol dehydrogenases, catalytic domain"/>
    <property type="match status" value="1"/>
</dbReference>